<dbReference type="Gene3D" id="3.30.1490.480">
    <property type="entry name" value="Endolytic murein transglycosylase"/>
    <property type="match status" value="1"/>
</dbReference>
<gene>
    <name evidence="7 8" type="primary">mltG</name>
    <name evidence="8" type="ORF">ACFSCS_14935</name>
</gene>
<evidence type="ECO:0000256" key="2">
    <source>
        <dbReference type="ARBA" id="ARBA00022692"/>
    </source>
</evidence>
<name>A0ABW4RZ39_9ACTN</name>
<evidence type="ECO:0000256" key="6">
    <source>
        <dbReference type="ARBA" id="ARBA00023316"/>
    </source>
</evidence>
<reference evidence="9" key="1">
    <citation type="journal article" date="2019" name="Int. J. Syst. Evol. Microbiol.">
        <title>The Global Catalogue of Microorganisms (GCM) 10K type strain sequencing project: providing services to taxonomists for standard genome sequencing and annotation.</title>
        <authorList>
            <consortium name="The Broad Institute Genomics Platform"/>
            <consortium name="The Broad Institute Genome Sequencing Center for Infectious Disease"/>
            <person name="Wu L."/>
            <person name="Ma J."/>
        </authorList>
    </citation>
    <scope>NUCLEOTIDE SEQUENCE [LARGE SCALE GENOMIC DNA]</scope>
    <source>
        <strain evidence="9">CAIM 431</strain>
    </source>
</reference>
<evidence type="ECO:0000256" key="4">
    <source>
        <dbReference type="ARBA" id="ARBA00023136"/>
    </source>
</evidence>
<feature type="transmembrane region" description="Helical" evidence="7">
    <location>
        <begin position="23"/>
        <end position="42"/>
    </location>
</feature>
<comment type="caution">
    <text evidence="8">The sequence shown here is derived from an EMBL/GenBank/DDBJ whole genome shotgun (WGS) entry which is preliminary data.</text>
</comment>
<keyword evidence="2 7" id="KW-0812">Transmembrane</keyword>
<protein>
    <recommendedName>
        <fullName evidence="7">Endolytic murein transglycosylase</fullName>
        <ecNumber evidence="7">4.2.2.29</ecNumber>
    </recommendedName>
    <alternativeName>
        <fullName evidence="7">Peptidoglycan lytic transglycosylase</fullName>
    </alternativeName>
    <alternativeName>
        <fullName evidence="7">Peptidoglycan polymerization terminase</fullName>
    </alternativeName>
</protein>
<sequence>MSSLFSDDDGKTDWQKVGYHGRSAFAVLLSLAVLVGGGWFAASKAHDAYMSWRTADNYIGQSDSPVTITIPNGATGTAMGDLLVKNDVVKSRKAFLKALAANDDSDKIQAGTYQMFKQMSADAAVARLLDPKAQLRNQVTVPEGMWQSDIFALLSKRTKIPVAQFQAAAKNPKALGYPAYVKNTEGYLFPETYEMGQKPTATSILKLMAAQYKQVAEQNDLVGRAKEMDLEPNEVMTVASILEAEAKAKDMPMVAGIIYNRLENGTPLGLDSTAHYQLKIPMNKPLPSGFQDKGTDSSYNTYANTGLPDGPISSPGEAAIKAALNPTESDYQYWLTVNFATGETKFAETLDEHNKNLREWEAWCKTAKDKSGCPA</sequence>
<evidence type="ECO:0000313" key="8">
    <source>
        <dbReference type="EMBL" id="MFD1891467.1"/>
    </source>
</evidence>
<keyword evidence="9" id="KW-1185">Reference proteome</keyword>
<evidence type="ECO:0000256" key="1">
    <source>
        <dbReference type="ARBA" id="ARBA00022475"/>
    </source>
</evidence>
<comment type="similarity">
    <text evidence="7">Belongs to the transglycosylase MltG family.</text>
</comment>
<comment type="catalytic activity">
    <reaction evidence="7">
        <text>a peptidoglycan chain = a peptidoglycan chain with N-acetyl-1,6-anhydromuramyl-[peptide] at the reducing end + a peptidoglycan chain with N-acetylglucosamine at the non-reducing end.</text>
        <dbReference type="EC" id="4.2.2.29"/>
    </reaction>
</comment>
<comment type="function">
    <text evidence="7">Functions as a peptidoglycan terminase that cleaves nascent peptidoglycan strands endolytically to terminate their elongation.</text>
</comment>
<dbReference type="EC" id="4.2.2.29" evidence="7"/>
<dbReference type="NCBIfam" id="TIGR00247">
    <property type="entry name" value="endolytic transglycosylase MltG"/>
    <property type="match status" value="1"/>
</dbReference>
<keyword evidence="4 7" id="KW-0472">Membrane</keyword>
<proteinExistence type="inferred from homology"/>
<keyword evidence="3 7" id="KW-1133">Transmembrane helix</keyword>
<comment type="subcellular location">
    <subcellularLocation>
        <location evidence="7">Cell membrane</location>
        <topology evidence="7">Single-pass membrane protein</topology>
    </subcellularLocation>
</comment>
<dbReference type="EMBL" id="JBHUFZ010000033">
    <property type="protein sequence ID" value="MFD1891467.1"/>
    <property type="molecule type" value="Genomic_DNA"/>
</dbReference>
<evidence type="ECO:0000256" key="3">
    <source>
        <dbReference type="ARBA" id="ARBA00022989"/>
    </source>
</evidence>
<keyword evidence="5 7" id="KW-0456">Lyase</keyword>
<dbReference type="Pfam" id="PF02618">
    <property type="entry name" value="YceG"/>
    <property type="match status" value="1"/>
</dbReference>
<dbReference type="Proteomes" id="UP001597326">
    <property type="component" value="Unassembled WGS sequence"/>
</dbReference>
<keyword evidence="6 7" id="KW-0961">Cell wall biogenesis/degradation</keyword>
<evidence type="ECO:0000256" key="7">
    <source>
        <dbReference type="HAMAP-Rule" id="MF_02065"/>
    </source>
</evidence>
<feature type="site" description="Important for catalytic activity" evidence="7">
    <location>
        <position position="245"/>
    </location>
</feature>
<keyword evidence="1 7" id="KW-1003">Cell membrane</keyword>
<dbReference type="InterPro" id="IPR003770">
    <property type="entry name" value="MLTG-like"/>
</dbReference>
<dbReference type="HAMAP" id="MF_02065">
    <property type="entry name" value="MltG"/>
    <property type="match status" value="1"/>
</dbReference>
<organism evidence="8 9">
    <name type="scientific">Luteococcus peritonei</name>
    <dbReference type="NCBI Taxonomy" id="88874"/>
    <lineage>
        <taxon>Bacteria</taxon>
        <taxon>Bacillati</taxon>
        <taxon>Actinomycetota</taxon>
        <taxon>Actinomycetes</taxon>
        <taxon>Propionibacteriales</taxon>
        <taxon>Propionibacteriaceae</taxon>
        <taxon>Luteococcus</taxon>
    </lineage>
</organism>
<dbReference type="PANTHER" id="PTHR30518:SF2">
    <property type="entry name" value="ENDOLYTIC MUREIN TRANSGLYCOSYLASE"/>
    <property type="match status" value="1"/>
</dbReference>
<evidence type="ECO:0000256" key="5">
    <source>
        <dbReference type="ARBA" id="ARBA00023239"/>
    </source>
</evidence>
<evidence type="ECO:0000313" key="9">
    <source>
        <dbReference type="Proteomes" id="UP001597326"/>
    </source>
</evidence>
<accession>A0ABW4RZ39</accession>
<dbReference type="RefSeq" id="WP_343875883.1">
    <property type="nucleotide sequence ID" value="NZ_BAAAIX010000034.1"/>
</dbReference>
<dbReference type="PANTHER" id="PTHR30518">
    <property type="entry name" value="ENDOLYTIC MUREIN TRANSGLYCOSYLASE"/>
    <property type="match status" value="1"/>
</dbReference>